<dbReference type="Pfam" id="PF19077">
    <property type="entry name" value="Big_13"/>
    <property type="match status" value="1"/>
</dbReference>
<dbReference type="SUPFAM" id="SSF54106">
    <property type="entry name" value="LysM domain"/>
    <property type="match status" value="1"/>
</dbReference>
<accession>A0ABW5DQL9</accession>
<dbReference type="Gene3D" id="3.10.350.10">
    <property type="entry name" value="LysM domain"/>
    <property type="match status" value="1"/>
</dbReference>
<organism evidence="2 3">
    <name type="scientific">Lacibacterium aquatile</name>
    <dbReference type="NCBI Taxonomy" id="1168082"/>
    <lineage>
        <taxon>Bacteria</taxon>
        <taxon>Pseudomonadati</taxon>
        <taxon>Pseudomonadota</taxon>
        <taxon>Alphaproteobacteria</taxon>
        <taxon>Rhodospirillales</taxon>
        <taxon>Rhodospirillaceae</taxon>
    </lineage>
</organism>
<dbReference type="NCBIfam" id="NF033510">
    <property type="entry name" value="Ca_tandemer"/>
    <property type="match status" value="1"/>
</dbReference>
<gene>
    <name evidence="2" type="ORF">ACFSM5_07600</name>
</gene>
<dbReference type="InterPro" id="IPR036779">
    <property type="entry name" value="LysM_dom_sf"/>
</dbReference>
<dbReference type="PANTHER" id="PTHR34700:SF4">
    <property type="entry name" value="PHAGE-LIKE ELEMENT PBSX PROTEIN XKDP"/>
    <property type="match status" value="1"/>
</dbReference>
<dbReference type="InterPro" id="IPR018392">
    <property type="entry name" value="LysM"/>
</dbReference>
<comment type="caution">
    <text evidence="2">The sequence shown here is derived from an EMBL/GenBank/DDBJ whole genome shotgun (WGS) entry which is preliminary data.</text>
</comment>
<dbReference type="PANTHER" id="PTHR34700">
    <property type="entry name" value="POTASSIUM BINDING PROTEIN KBP"/>
    <property type="match status" value="1"/>
</dbReference>
<dbReference type="SMART" id="SM00257">
    <property type="entry name" value="LysM"/>
    <property type="match status" value="1"/>
</dbReference>
<dbReference type="Pfam" id="PF01476">
    <property type="entry name" value="LysM"/>
    <property type="match status" value="1"/>
</dbReference>
<protein>
    <submittedName>
        <fullName evidence="2">LysM peptidoglycan-binding domain-containing protein</fullName>
    </submittedName>
</protein>
<dbReference type="PROSITE" id="PS51782">
    <property type="entry name" value="LYSM"/>
    <property type="match status" value="1"/>
</dbReference>
<reference evidence="3" key="1">
    <citation type="journal article" date="2019" name="Int. J. Syst. Evol. Microbiol.">
        <title>The Global Catalogue of Microorganisms (GCM) 10K type strain sequencing project: providing services to taxonomists for standard genome sequencing and annotation.</title>
        <authorList>
            <consortium name="The Broad Institute Genomics Platform"/>
            <consortium name="The Broad Institute Genome Sequencing Center for Infectious Disease"/>
            <person name="Wu L."/>
            <person name="Ma J."/>
        </authorList>
    </citation>
    <scope>NUCLEOTIDE SEQUENCE [LARGE SCALE GENOMIC DNA]</scope>
    <source>
        <strain evidence="3">CGMCC 1.19062</strain>
    </source>
</reference>
<dbReference type="Proteomes" id="UP001597295">
    <property type="component" value="Unassembled WGS sequence"/>
</dbReference>
<dbReference type="EMBL" id="JBHUIP010000005">
    <property type="protein sequence ID" value="MFD2262749.1"/>
    <property type="molecule type" value="Genomic_DNA"/>
</dbReference>
<evidence type="ECO:0000259" key="1">
    <source>
        <dbReference type="PROSITE" id="PS51782"/>
    </source>
</evidence>
<dbReference type="CDD" id="cd00118">
    <property type="entry name" value="LysM"/>
    <property type="match status" value="1"/>
</dbReference>
<name>A0ABW5DQL9_9PROT</name>
<feature type="domain" description="LysM" evidence="1">
    <location>
        <begin position="293"/>
        <end position="342"/>
    </location>
</feature>
<dbReference type="Gene3D" id="2.60.40.10">
    <property type="entry name" value="Immunoglobulins"/>
    <property type="match status" value="2"/>
</dbReference>
<evidence type="ECO:0000313" key="3">
    <source>
        <dbReference type="Proteomes" id="UP001597295"/>
    </source>
</evidence>
<dbReference type="InterPro" id="IPR013783">
    <property type="entry name" value="Ig-like_fold"/>
</dbReference>
<evidence type="ECO:0000313" key="2">
    <source>
        <dbReference type="EMBL" id="MFD2262749.1"/>
    </source>
</evidence>
<dbReference type="RefSeq" id="WP_379875716.1">
    <property type="nucleotide sequence ID" value="NZ_JBHUIP010000005.1"/>
</dbReference>
<proteinExistence type="predicted"/>
<dbReference type="InterPro" id="IPR044016">
    <property type="entry name" value="Big_13"/>
</dbReference>
<dbReference type="InterPro" id="IPR052196">
    <property type="entry name" value="Bact_Kbp"/>
</dbReference>
<sequence>MRRSTITGGLGVMLVLAAVLVAIVANQDAAVPEAVVTAATEEPPPAAPAAPPAATQPAPEPVAPGFDVVRVNPKGDAVIAGRAAPNAAVTVMDGEKPVGTVTADKRGEWVLLPAEPLPPGNRELSLVAKDPSTGTDVPSEKVVVLAVPGAKPVAEPSETSAPPAPVATNETSIAIAVPRDGKGPVTLLQGPTTTQGASGGLTVDVIDYDSSGTLNLTGRSEPGASLRIYIDNQPAGQAEADAKGVWRLTPPEEITEGTHKLRVDRLDTAGKVAQRVELPFAKASRDLLMSGDDRVVVQPGNSLWRIARRLYGGGVQYTTIVQANPDHIKDPDLIYPGQILKVPLKN</sequence>
<keyword evidence="3" id="KW-1185">Reference proteome</keyword>